<sequence>MSGFQVFSINLQNEFDYKLTLFGRDVHGSLIRLNVTGFNHYFYIGTFQSLSILSGSDIFARLKSKYPTIWNRYVYRVKAVSSECDFKRCLRSSRNFRLQSVYGYKLPDDMERYFNVYKIYVTRQCVISKLEHIIHAEFNRNCTEKRVHIFETRVDWITRFMADVKLEGSNWIEYNRNRLSVPVTNVRQMSDSTLTIAPYTICSFDIECVSFDGTFPKPERDSIVQMAMVFAKQDTDSGNLIIDARITLSLGNCDRPISELYDAQVYEYTNEMELLIKFAEIVSNADPDIIMGYNIMQFDLPYFYNRAAVLGVCDRVSSLMSRTTVAASIRNFTKHGPYGAQLTYACAIPGRVVFDMYTFVRNEFKFSSYKLDDVAENLLGDRKIDVHHSEIGKMSQSATGRRRLAEYCIKDAELPIRLAEHTKAVLTCIEMSRAIKVSIESVLYQQPQYKLYSAILHETIARNMLMPSSKTVLDVMGINVMQTYKGAIVQEPKFGYYNKPVYVFDFASLYPSIMLLGNMCYSTHVPIEYVRAHADSFELETPGIARDPTKITLNRTGIDKNTFTYFVKQDCCEGVLPHLLSKLLRMRRQTRAAISLETSAFAKSVLDRRQNALKVCANAIYGFTGVRAERSWMPCTEIAMSVTATGRDIITKTVEYVTGHYDCSVIYGDTDSVMCLFNELSDGIDSKILMDFGKMVEKNINSIFDEPIRIEFECIYLKFLLVMKKRYVGLKLTNSDVNAIIAKGIETRRRDNFPLLRDTLEEMIEMFLRRDLGTGVVIDYVKNILDTISSGERSIDDYIITKEIKSLNLQPQVVTARKMEAREPGYGPKIGERVQYVITECKQGKTKNGISERADDPKYVLHNKIPLCKTYYSEKIKRTIARTFFTIFSEEEFNKIGVDKKKIKI</sequence>
<dbReference type="GO" id="GO:0000166">
    <property type="term" value="F:nucleotide binding"/>
    <property type="evidence" value="ECO:0007669"/>
    <property type="project" value="InterPro"/>
</dbReference>
<dbReference type="GO" id="GO:0003677">
    <property type="term" value="F:DNA binding"/>
    <property type="evidence" value="ECO:0007669"/>
    <property type="project" value="UniProtKB-KW"/>
</dbReference>
<dbReference type="PRINTS" id="PR00106">
    <property type="entry name" value="DNAPOLB"/>
</dbReference>
<dbReference type="InterPro" id="IPR043502">
    <property type="entry name" value="DNA/RNA_pol_sf"/>
</dbReference>
<keyword evidence="2 7" id="KW-0808">Transferase</keyword>
<evidence type="ECO:0000313" key="10">
    <source>
        <dbReference type="EMBL" id="KAF0770837.1"/>
    </source>
</evidence>
<evidence type="ECO:0000256" key="6">
    <source>
        <dbReference type="ARBA" id="ARBA00049244"/>
    </source>
</evidence>
<accession>A0A6G0ZI88</accession>
<dbReference type="GO" id="GO:0006287">
    <property type="term" value="P:base-excision repair, gap-filling"/>
    <property type="evidence" value="ECO:0007669"/>
    <property type="project" value="TreeGrafter"/>
</dbReference>
<dbReference type="InterPro" id="IPR006134">
    <property type="entry name" value="DNA-dir_DNA_pol_B_multi_dom"/>
</dbReference>
<proteinExistence type="inferred from homology"/>
<protein>
    <recommendedName>
        <fullName evidence="7">DNA polymerase</fullName>
        <ecNumber evidence="7">2.7.7.7</ecNumber>
    </recommendedName>
</protein>
<dbReference type="Pfam" id="PF03104">
    <property type="entry name" value="DNA_pol_B_exo1"/>
    <property type="match status" value="1"/>
</dbReference>
<reference evidence="10 11" key="1">
    <citation type="submission" date="2019-08" db="EMBL/GenBank/DDBJ databases">
        <title>Whole genome of Aphis craccivora.</title>
        <authorList>
            <person name="Voronova N.V."/>
            <person name="Shulinski R.S."/>
            <person name="Bandarenka Y.V."/>
            <person name="Zhorov D.G."/>
            <person name="Warner D."/>
        </authorList>
    </citation>
    <scope>NUCLEOTIDE SEQUENCE [LARGE SCALE GENOMIC DNA]</scope>
    <source>
        <strain evidence="10">180601</strain>
        <tissue evidence="10">Whole Body</tissue>
    </source>
</reference>
<dbReference type="GO" id="GO:0003887">
    <property type="term" value="F:DNA-directed DNA polymerase activity"/>
    <property type="evidence" value="ECO:0007669"/>
    <property type="project" value="UniProtKB-KW"/>
</dbReference>
<dbReference type="PROSITE" id="PS00116">
    <property type="entry name" value="DNA_POLYMERASE_B"/>
    <property type="match status" value="1"/>
</dbReference>
<evidence type="ECO:0000256" key="1">
    <source>
        <dbReference type="ARBA" id="ARBA00005755"/>
    </source>
</evidence>
<dbReference type="InterPro" id="IPR042087">
    <property type="entry name" value="DNA_pol_B_thumb"/>
</dbReference>
<dbReference type="InterPro" id="IPR012337">
    <property type="entry name" value="RNaseH-like_sf"/>
</dbReference>
<evidence type="ECO:0000256" key="7">
    <source>
        <dbReference type="RuleBase" id="RU000442"/>
    </source>
</evidence>
<dbReference type="GO" id="GO:0008296">
    <property type="term" value="F:3'-5'-DNA exonuclease activity"/>
    <property type="evidence" value="ECO:0007669"/>
    <property type="project" value="TreeGrafter"/>
</dbReference>
<dbReference type="InterPro" id="IPR023211">
    <property type="entry name" value="DNA_pol_palm_dom_sf"/>
</dbReference>
<dbReference type="SMART" id="SM00486">
    <property type="entry name" value="POLBc"/>
    <property type="match status" value="1"/>
</dbReference>
<keyword evidence="5 7" id="KW-0238">DNA-binding</keyword>
<dbReference type="InterPro" id="IPR006172">
    <property type="entry name" value="DNA-dir_DNA_pol_B"/>
</dbReference>
<dbReference type="SUPFAM" id="SSF53098">
    <property type="entry name" value="Ribonuclease H-like"/>
    <property type="match status" value="1"/>
</dbReference>
<evidence type="ECO:0000313" key="11">
    <source>
        <dbReference type="Proteomes" id="UP000478052"/>
    </source>
</evidence>
<dbReference type="GO" id="GO:0043625">
    <property type="term" value="C:delta DNA polymerase complex"/>
    <property type="evidence" value="ECO:0007669"/>
    <property type="project" value="TreeGrafter"/>
</dbReference>
<evidence type="ECO:0000256" key="4">
    <source>
        <dbReference type="ARBA" id="ARBA00022932"/>
    </source>
</evidence>
<dbReference type="GO" id="GO:0045004">
    <property type="term" value="P:DNA replication proofreading"/>
    <property type="evidence" value="ECO:0007669"/>
    <property type="project" value="TreeGrafter"/>
</dbReference>
<dbReference type="SUPFAM" id="SSF56672">
    <property type="entry name" value="DNA/RNA polymerases"/>
    <property type="match status" value="1"/>
</dbReference>
<comment type="similarity">
    <text evidence="1 7">Belongs to the DNA polymerase type-B family.</text>
</comment>
<evidence type="ECO:0000256" key="3">
    <source>
        <dbReference type="ARBA" id="ARBA00022695"/>
    </source>
</evidence>
<feature type="domain" description="DNA-directed DNA polymerase family B multifunctional" evidence="8">
    <location>
        <begin position="438"/>
        <end position="884"/>
    </location>
</feature>
<keyword evidence="3 7" id="KW-0548">Nucleotidyltransferase</keyword>
<keyword evidence="11" id="KW-1185">Reference proteome</keyword>
<evidence type="ECO:0000256" key="2">
    <source>
        <dbReference type="ARBA" id="ARBA00022679"/>
    </source>
</evidence>
<dbReference type="EMBL" id="VUJU01000380">
    <property type="protein sequence ID" value="KAF0770837.1"/>
    <property type="molecule type" value="Genomic_DNA"/>
</dbReference>
<name>A0A6G0ZI88_APHCR</name>
<dbReference type="Gene3D" id="1.10.287.690">
    <property type="entry name" value="Helix hairpin bin"/>
    <property type="match status" value="1"/>
</dbReference>
<dbReference type="EC" id="2.7.7.7" evidence="7"/>
<dbReference type="InterPro" id="IPR050240">
    <property type="entry name" value="DNA_pol_type-B"/>
</dbReference>
<dbReference type="Gene3D" id="1.10.132.60">
    <property type="entry name" value="DNA polymerase family B, C-terminal domain"/>
    <property type="match status" value="1"/>
</dbReference>
<evidence type="ECO:0000256" key="5">
    <source>
        <dbReference type="ARBA" id="ARBA00023125"/>
    </source>
</evidence>
<dbReference type="PANTHER" id="PTHR10322:SF23">
    <property type="entry name" value="DNA POLYMERASE DELTA CATALYTIC SUBUNIT"/>
    <property type="match status" value="1"/>
</dbReference>
<comment type="catalytic activity">
    <reaction evidence="6 7">
        <text>DNA(n) + a 2'-deoxyribonucleoside 5'-triphosphate = DNA(n+1) + diphosphate</text>
        <dbReference type="Rhea" id="RHEA:22508"/>
        <dbReference type="Rhea" id="RHEA-COMP:17339"/>
        <dbReference type="Rhea" id="RHEA-COMP:17340"/>
        <dbReference type="ChEBI" id="CHEBI:33019"/>
        <dbReference type="ChEBI" id="CHEBI:61560"/>
        <dbReference type="ChEBI" id="CHEBI:173112"/>
        <dbReference type="EC" id="2.7.7.7"/>
    </reaction>
</comment>
<dbReference type="InterPro" id="IPR006133">
    <property type="entry name" value="DNA-dir_DNA_pol_B_exonuc"/>
</dbReference>
<dbReference type="Gene3D" id="3.30.342.10">
    <property type="entry name" value="DNA Polymerase, chain B, domain 1"/>
    <property type="match status" value="1"/>
</dbReference>
<dbReference type="Gene3D" id="3.30.420.10">
    <property type="entry name" value="Ribonuclease H-like superfamily/Ribonuclease H"/>
    <property type="match status" value="1"/>
</dbReference>
<keyword evidence="7" id="KW-0235">DNA replication</keyword>
<feature type="domain" description="DNA-directed DNA polymerase family B exonuclease" evidence="9">
    <location>
        <begin position="147"/>
        <end position="374"/>
    </location>
</feature>
<organism evidence="10 11">
    <name type="scientific">Aphis craccivora</name>
    <name type="common">Cowpea aphid</name>
    <dbReference type="NCBI Taxonomy" id="307492"/>
    <lineage>
        <taxon>Eukaryota</taxon>
        <taxon>Metazoa</taxon>
        <taxon>Ecdysozoa</taxon>
        <taxon>Arthropoda</taxon>
        <taxon>Hexapoda</taxon>
        <taxon>Insecta</taxon>
        <taxon>Pterygota</taxon>
        <taxon>Neoptera</taxon>
        <taxon>Paraneoptera</taxon>
        <taxon>Hemiptera</taxon>
        <taxon>Sternorrhyncha</taxon>
        <taxon>Aphidomorpha</taxon>
        <taxon>Aphidoidea</taxon>
        <taxon>Aphididae</taxon>
        <taxon>Aphidini</taxon>
        <taxon>Aphis</taxon>
        <taxon>Aphis</taxon>
    </lineage>
</organism>
<comment type="caution">
    <text evidence="10">The sequence shown here is derived from an EMBL/GenBank/DDBJ whole genome shotgun (WGS) entry which is preliminary data.</text>
</comment>
<evidence type="ECO:0000259" key="9">
    <source>
        <dbReference type="Pfam" id="PF03104"/>
    </source>
</evidence>
<evidence type="ECO:0000259" key="8">
    <source>
        <dbReference type="Pfam" id="PF00136"/>
    </source>
</evidence>
<dbReference type="Proteomes" id="UP000478052">
    <property type="component" value="Unassembled WGS sequence"/>
</dbReference>
<dbReference type="AlphaFoldDB" id="A0A6G0ZI88"/>
<dbReference type="InterPro" id="IPR036397">
    <property type="entry name" value="RNaseH_sf"/>
</dbReference>
<dbReference type="Pfam" id="PF00136">
    <property type="entry name" value="DNA_pol_B"/>
    <property type="match status" value="1"/>
</dbReference>
<dbReference type="PANTHER" id="PTHR10322">
    <property type="entry name" value="DNA POLYMERASE CATALYTIC SUBUNIT"/>
    <property type="match status" value="1"/>
</dbReference>
<dbReference type="InterPro" id="IPR017964">
    <property type="entry name" value="DNA-dir_DNA_pol_B_CS"/>
</dbReference>
<dbReference type="Gene3D" id="3.90.1600.10">
    <property type="entry name" value="Palm domain of DNA polymerase"/>
    <property type="match status" value="1"/>
</dbReference>
<gene>
    <name evidence="10" type="ORF">FWK35_00018166</name>
</gene>
<dbReference type="OrthoDB" id="2414538at2759"/>
<dbReference type="GO" id="GO:0006297">
    <property type="term" value="P:nucleotide-excision repair, DNA gap filling"/>
    <property type="evidence" value="ECO:0007669"/>
    <property type="project" value="TreeGrafter"/>
</dbReference>
<keyword evidence="4 7" id="KW-0239">DNA-directed DNA polymerase</keyword>